<dbReference type="Proteomes" id="UP001162131">
    <property type="component" value="Unassembled WGS sequence"/>
</dbReference>
<dbReference type="InterPro" id="IPR001005">
    <property type="entry name" value="SANT/Myb"/>
</dbReference>
<comment type="caution">
    <text evidence="6">The sequence shown here is derived from an EMBL/GenBank/DDBJ whole genome shotgun (WGS) entry which is preliminary data.</text>
</comment>
<organism evidence="6 7">
    <name type="scientific">Blepharisma stoltei</name>
    <dbReference type="NCBI Taxonomy" id="1481888"/>
    <lineage>
        <taxon>Eukaryota</taxon>
        <taxon>Sar</taxon>
        <taxon>Alveolata</taxon>
        <taxon>Ciliophora</taxon>
        <taxon>Postciliodesmatophora</taxon>
        <taxon>Heterotrichea</taxon>
        <taxon>Heterotrichida</taxon>
        <taxon>Blepharismidae</taxon>
        <taxon>Blepharisma</taxon>
    </lineage>
</organism>
<dbReference type="SUPFAM" id="SSF46689">
    <property type="entry name" value="Homeodomain-like"/>
    <property type="match status" value="1"/>
</dbReference>
<dbReference type="CDD" id="cd00167">
    <property type="entry name" value="SANT"/>
    <property type="match status" value="2"/>
</dbReference>
<feature type="domain" description="Myb-like" evidence="4">
    <location>
        <begin position="1"/>
        <end position="57"/>
    </location>
</feature>
<evidence type="ECO:0000256" key="2">
    <source>
        <dbReference type="ARBA" id="ARBA00023125"/>
    </source>
</evidence>
<dbReference type="Gene3D" id="1.10.10.60">
    <property type="entry name" value="Homeodomain-like"/>
    <property type="match status" value="2"/>
</dbReference>
<dbReference type="PROSITE" id="PS51294">
    <property type="entry name" value="HTH_MYB"/>
    <property type="match status" value="2"/>
</dbReference>
<gene>
    <name evidence="6" type="ORF">BSTOLATCC_MIC40782</name>
</gene>
<dbReference type="FunFam" id="1.10.10.60:FF:000010">
    <property type="entry name" value="Transcriptional activator Myb isoform A"/>
    <property type="match status" value="1"/>
</dbReference>
<evidence type="ECO:0000256" key="1">
    <source>
        <dbReference type="ARBA" id="ARBA00022737"/>
    </source>
</evidence>
<keyword evidence="7" id="KW-1185">Reference proteome</keyword>
<keyword evidence="1" id="KW-0677">Repeat</keyword>
<dbReference type="EMBL" id="CAJZBQ010000040">
    <property type="protein sequence ID" value="CAG9326354.1"/>
    <property type="molecule type" value="Genomic_DNA"/>
</dbReference>
<dbReference type="SMART" id="SM00717">
    <property type="entry name" value="SANT"/>
    <property type="match status" value="2"/>
</dbReference>
<dbReference type="GO" id="GO:0000978">
    <property type="term" value="F:RNA polymerase II cis-regulatory region sequence-specific DNA binding"/>
    <property type="evidence" value="ECO:0007669"/>
    <property type="project" value="TreeGrafter"/>
</dbReference>
<dbReference type="PANTHER" id="PTHR45614">
    <property type="entry name" value="MYB PROTEIN-RELATED"/>
    <property type="match status" value="1"/>
</dbReference>
<feature type="domain" description="HTH myb-type" evidence="5">
    <location>
        <begin position="63"/>
        <end position="112"/>
    </location>
</feature>
<dbReference type="InterPro" id="IPR009057">
    <property type="entry name" value="Homeodomain-like_sf"/>
</dbReference>
<evidence type="ECO:0000313" key="7">
    <source>
        <dbReference type="Proteomes" id="UP001162131"/>
    </source>
</evidence>
<dbReference type="Pfam" id="PF13921">
    <property type="entry name" value="Myb_DNA-bind_6"/>
    <property type="match status" value="1"/>
</dbReference>
<dbReference type="GO" id="GO:0000981">
    <property type="term" value="F:DNA-binding transcription factor activity, RNA polymerase II-specific"/>
    <property type="evidence" value="ECO:0007669"/>
    <property type="project" value="TreeGrafter"/>
</dbReference>
<evidence type="ECO:0000256" key="3">
    <source>
        <dbReference type="SAM" id="MobiDB-lite"/>
    </source>
</evidence>
<keyword evidence="2" id="KW-0238">DNA-binding</keyword>
<accession>A0AAU9JN07</accession>
<feature type="region of interest" description="Disordered" evidence="3">
    <location>
        <begin position="174"/>
        <end position="211"/>
    </location>
</feature>
<feature type="compositionally biased region" description="Basic and acidic residues" evidence="3">
    <location>
        <begin position="174"/>
        <end position="192"/>
    </location>
</feature>
<name>A0AAU9JN07_9CILI</name>
<proteinExistence type="predicted"/>
<dbReference type="PANTHER" id="PTHR45614:SF274">
    <property type="entry name" value="MYB-LIKE DNA-BINDING PROTEIN"/>
    <property type="match status" value="1"/>
</dbReference>
<evidence type="ECO:0000259" key="5">
    <source>
        <dbReference type="PROSITE" id="PS51294"/>
    </source>
</evidence>
<reference evidence="6" key="1">
    <citation type="submission" date="2021-09" db="EMBL/GenBank/DDBJ databases">
        <authorList>
            <consortium name="AG Swart"/>
            <person name="Singh M."/>
            <person name="Singh A."/>
            <person name="Seah K."/>
            <person name="Emmerich C."/>
        </authorList>
    </citation>
    <scope>NUCLEOTIDE SEQUENCE</scope>
    <source>
        <strain evidence="6">ATCC30299</strain>
    </source>
</reference>
<feature type="domain" description="Myb-like" evidence="4">
    <location>
        <begin position="58"/>
        <end position="108"/>
    </location>
</feature>
<dbReference type="InterPro" id="IPR050560">
    <property type="entry name" value="MYB_TF"/>
</dbReference>
<evidence type="ECO:0000259" key="4">
    <source>
        <dbReference type="PROSITE" id="PS50090"/>
    </source>
</evidence>
<protein>
    <submittedName>
        <fullName evidence="6">Uncharacterized protein</fullName>
    </submittedName>
</protein>
<dbReference type="PROSITE" id="PS50090">
    <property type="entry name" value="MYB_LIKE"/>
    <property type="match status" value="2"/>
</dbReference>
<evidence type="ECO:0000313" key="6">
    <source>
        <dbReference type="EMBL" id="CAG9326354.1"/>
    </source>
</evidence>
<feature type="domain" description="HTH myb-type" evidence="5">
    <location>
        <begin position="1"/>
        <end position="61"/>
    </location>
</feature>
<sequence length="367" mass="42275">MSTERKAWTQDEDDAIRALVEEYGVKHWTQISQLLLEKFGIKGRSGKQCRERWHNHIDPLISKDSWSKEEESIIFQYQKLYGNRWSEIAKHLPGRSDNAIKNHFYSTIRKNLRRHNRKKPASERISGPIKQLLQDQDVLDIIMAYSQQDTIAKIPLKSEPTILRRSERLSSRKDLKLEAMETEEKTEPKQEQLAEDIPASQPTPRSIMKKKPQISIDSMQEEMPEIRINVCERPSEEKSKYSLGNSPSKMAELIESADATTPQCIITPSNFLRSPFRGPKFFNFGDEATAGFNFDGFNSQDLTDTFQRTDSLAYGLLKSDSLNSWKSDYLKYDPFTQNPSPQARSIVLPPFSPMDKFQHSVSPRSGN</sequence>
<dbReference type="AlphaFoldDB" id="A0AAU9JN07"/>
<dbReference type="GO" id="GO:0005634">
    <property type="term" value="C:nucleus"/>
    <property type="evidence" value="ECO:0007669"/>
    <property type="project" value="TreeGrafter"/>
</dbReference>
<dbReference type="InterPro" id="IPR017930">
    <property type="entry name" value="Myb_dom"/>
</dbReference>